<keyword evidence="3" id="KW-1185">Reference proteome</keyword>
<organismHost>
    <name type="scientific">Listeria monocytogenes</name>
    <dbReference type="NCBI Taxonomy" id="1639"/>
</organismHost>
<dbReference type="SMR" id="A8ASL4"/>
<feature type="transmembrane region" description="Helical" evidence="1">
    <location>
        <begin position="37"/>
        <end position="57"/>
    </location>
</feature>
<gene>
    <name evidence="2" type="primary">hol</name>
</gene>
<proteinExistence type="predicted"/>
<evidence type="ECO:0000313" key="2">
    <source>
        <dbReference type="EMBL" id="AAY52811.1"/>
    </source>
</evidence>
<accession>A8ASL4</accession>
<dbReference type="OrthoDB" id="21682at10239"/>
<dbReference type="Pfam" id="PF06946">
    <property type="entry name" value="Phage_holin_5_1"/>
    <property type="match status" value="1"/>
</dbReference>
<name>A8ASL4_BPA50</name>
<dbReference type="Proteomes" id="UP000008151">
    <property type="component" value="Segment"/>
</dbReference>
<organism evidence="2 3">
    <name type="scientific">Listeria phage A500</name>
    <name type="common">Bacteriophage A500</name>
    <dbReference type="NCBI Taxonomy" id="40522"/>
    <lineage>
        <taxon>Viruses</taxon>
        <taxon>Duplodnaviria</taxon>
        <taxon>Heunggongvirae</taxon>
        <taxon>Uroviricota</taxon>
        <taxon>Caudoviricetes</taxon>
        <taxon>Aquingentivirus</taxon>
        <taxon>Aquingentivirus A500</taxon>
    </lineage>
</organism>
<dbReference type="KEGG" id="vg:5601370"/>
<evidence type="ECO:0000256" key="1">
    <source>
        <dbReference type="SAM" id="Phobius"/>
    </source>
</evidence>
<dbReference type="EMBL" id="DQ003637">
    <property type="protein sequence ID" value="AAY52811.1"/>
    <property type="molecule type" value="Genomic_DNA"/>
</dbReference>
<dbReference type="InterPro" id="IPR009708">
    <property type="entry name" value="Phage_A118_holin/antiholin"/>
</dbReference>
<keyword evidence="1" id="KW-1133">Transmembrane helix</keyword>
<dbReference type="RefSeq" id="YP_001468410.1">
    <property type="nucleotide sequence ID" value="NC_009810.1"/>
</dbReference>
<protein>
    <submittedName>
        <fullName evidence="2">Hol</fullName>
    </submittedName>
</protein>
<evidence type="ECO:0000313" key="3">
    <source>
        <dbReference type="Proteomes" id="UP000008151"/>
    </source>
</evidence>
<keyword evidence="1" id="KW-0472">Membrane</keyword>
<reference evidence="2 3" key="1">
    <citation type="journal article" date="2009" name="J. Bacteriol.">
        <title>Comparative genome analysis of Listeria bacteriophages reveals extensive mosaicism, programmed translational frameshifting, and a novel prophage insertion site.</title>
        <authorList>
            <person name="Dorscht J."/>
            <person name="Klumpp J."/>
            <person name="Bielmann R."/>
            <person name="Schmelcher M."/>
            <person name="Born Y."/>
            <person name="Zimmer M."/>
            <person name="Calendar R."/>
            <person name="Loessner M.J."/>
        </authorList>
    </citation>
    <scope>NUCLEOTIDE SEQUENCE [LARGE SCALE GENOMIC DNA]</scope>
</reference>
<dbReference type="GeneID" id="5601370"/>
<keyword evidence="1" id="KW-0812">Transmembrane</keyword>
<sequence length="96" mass="10241">MMKMEFGKELLVYMTFLVVVTPVFVQAIKKTELIPSKWLPTVSILVGAILGALATSLDGSGSLATMIWAGALAGAGGTGLFEQFTNRAKKYGKDDK</sequence>